<comment type="similarity">
    <text evidence="1 5">Belongs to the DNA glycosylase MPG family.</text>
</comment>
<gene>
    <name evidence="6" type="ORF">ICI42_12630</name>
</gene>
<sequence length="193" mass="20943">MLNPFFSRSAVAVAKDLIGATLLVDGVGGLIVETEAYERDDPASHSFKGQTTRNQAMFGPAACAYVYRSYGLHWCFNMVCLPGSAVLIRALEPNVGIETMVERRRLEEPRLLCSGPGRLCQALSIDKSLDGLPLADMPFQLLLPRAPVPVVNGARIGISRAVDLPWRFGLKGSKYLSSGFRDANLGKTSSRTT</sequence>
<evidence type="ECO:0000256" key="4">
    <source>
        <dbReference type="ARBA" id="ARBA00023204"/>
    </source>
</evidence>
<dbReference type="Proteomes" id="UP000643405">
    <property type="component" value="Unassembled WGS sequence"/>
</dbReference>
<evidence type="ECO:0000313" key="6">
    <source>
        <dbReference type="EMBL" id="MBD0415507.1"/>
    </source>
</evidence>
<dbReference type="NCBIfam" id="NF002003">
    <property type="entry name" value="PRK00802.1-3"/>
    <property type="match status" value="1"/>
</dbReference>
<dbReference type="InterPro" id="IPR011034">
    <property type="entry name" value="Formyl_transferase-like_C_sf"/>
</dbReference>
<organism evidence="6 7">
    <name type="scientific">Oryzicola mucosus</name>
    <dbReference type="NCBI Taxonomy" id="2767425"/>
    <lineage>
        <taxon>Bacteria</taxon>
        <taxon>Pseudomonadati</taxon>
        <taxon>Pseudomonadota</taxon>
        <taxon>Alphaproteobacteria</taxon>
        <taxon>Hyphomicrobiales</taxon>
        <taxon>Phyllobacteriaceae</taxon>
        <taxon>Oryzicola</taxon>
    </lineage>
</organism>
<dbReference type="InterPro" id="IPR003180">
    <property type="entry name" value="MPG"/>
</dbReference>
<dbReference type="PANTHER" id="PTHR10429">
    <property type="entry name" value="DNA-3-METHYLADENINE GLYCOSYLASE"/>
    <property type="match status" value="1"/>
</dbReference>
<reference evidence="6" key="1">
    <citation type="submission" date="2020-09" db="EMBL/GenBank/DDBJ databases">
        <title>Genome seq and assembly of Tianweitania sp.</title>
        <authorList>
            <person name="Chhetri G."/>
        </authorList>
    </citation>
    <scope>NUCLEOTIDE SEQUENCE</scope>
    <source>
        <strain evidence="6">Rool2</strain>
    </source>
</reference>
<evidence type="ECO:0000313" key="7">
    <source>
        <dbReference type="Proteomes" id="UP000643405"/>
    </source>
</evidence>
<dbReference type="Pfam" id="PF02245">
    <property type="entry name" value="Pur_DNA_glyco"/>
    <property type="match status" value="1"/>
</dbReference>
<keyword evidence="3 5" id="KW-0378">Hydrolase</keyword>
<dbReference type="CDD" id="cd00540">
    <property type="entry name" value="AAG"/>
    <property type="match status" value="1"/>
</dbReference>
<keyword evidence="7" id="KW-1185">Reference proteome</keyword>
<dbReference type="Gene3D" id="3.10.300.10">
    <property type="entry name" value="Methylpurine-DNA glycosylase (MPG)"/>
    <property type="match status" value="1"/>
</dbReference>
<evidence type="ECO:0000256" key="2">
    <source>
        <dbReference type="ARBA" id="ARBA00022763"/>
    </source>
</evidence>
<evidence type="ECO:0000256" key="3">
    <source>
        <dbReference type="ARBA" id="ARBA00022801"/>
    </source>
</evidence>
<dbReference type="AlphaFoldDB" id="A0A8J6PNT6"/>
<dbReference type="EMBL" id="JACVVX010000003">
    <property type="protein sequence ID" value="MBD0415507.1"/>
    <property type="molecule type" value="Genomic_DNA"/>
</dbReference>
<keyword evidence="6" id="KW-0326">Glycosidase</keyword>
<proteinExistence type="inferred from homology"/>
<dbReference type="HAMAP" id="MF_00527">
    <property type="entry name" value="3MGH"/>
    <property type="match status" value="1"/>
</dbReference>
<dbReference type="NCBIfam" id="TIGR00567">
    <property type="entry name" value="3mg"/>
    <property type="match status" value="1"/>
</dbReference>
<dbReference type="GO" id="GO:0003905">
    <property type="term" value="F:alkylbase DNA N-glycosylase activity"/>
    <property type="evidence" value="ECO:0007669"/>
    <property type="project" value="InterPro"/>
</dbReference>
<dbReference type="GO" id="GO:0006284">
    <property type="term" value="P:base-excision repair"/>
    <property type="evidence" value="ECO:0007669"/>
    <property type="project" value="InterPro"/>
</dbReference>
<dbReference type="GO" id="GO:0003677">
    <property type="term" value="F:DNA binding"/>
    <property type="evidence" value="ECO:0007669"/>
    <property type="project" value="InterPro"/>
</dbReference>
<dbReference type="EC" id="3.2.2.-" evidence="5"/>
<keyword evidence="4 5" id="KW-0234">DNA repair</keyword>
<name>A0A8J6PNT6_9HYPH</name>
<evidence type="ECO:0000256" key="5">
    <source>
        <dbReference type="HAMAP-Rule" id="MF_00527"/>
    </source>
</evidence>
<dbReference type="PANTHER" id="PTHR10429:SF0">
    <property type="entry name" value="DNA-3-METHYLADENINE GLYCOSYLASE"/>
    <property type="match status" value="1"/>
</dbReference>
<dbReference type="InterPro" id="IPR036995">
    <property type="entry name" value="MPG_sf"/>
</dbReference>
<comment type="caution">
    <text evidence="6">The sequence shown here is derived from an EMBL/GenBank/DDBJ whole genome shotgun (WGS) entry which is preliminary data.</text>
</comment>
<protein>
    <recommendedName>
        <fullName evidence="5">Putative 3-methyladenine DNA glycosylase</fullName>
        <ecNumber evidence="5">3.2.2.-</ecNumber>
    </recommendedName>
</protein>
<keyword evidence="2 5" id="KW-0227">DNA damage</keyword>
<evidence type="ECO:0000256" key="1">
    <source>
        <dbReference type="ARBA" id="ARBA00009232"/>
    </source>
</evidence>
<accession>A0A8J6PNT6</accession>
<dbReference type="SUPFAM" id="SSF50486">
    <property type="entry name" value="FMT C-terminal domain-like"/>
    <property type="match status" value="1"/>
</dbReference>